<evidence type="ECO:0000256" key="5">
    <source>
        <dbReference type="ARBA" id="ARBA00022553"/>
    </source>
</evidence>
<feature type="transmembrane region" description="Helical" evidence="14">
    <location>
        <begin position="288"/>
        <end position="310"/>
    </location>
</feature>
<gene>
    <name evidence="17" type="ORF">BA177_00505</name>
</gene>
<dbReference type="PIRSF" id="PIRSF037532">
    <property type="entry name" value="STHK_NtrY"/>
    <property type="match status" value="1"/>
</dbReference>
<evidence type="ECO:0000256" key="7">
    <source>
        <dbReference type="ARBA" id="ARBA00022692"/>
    </source>
</evidence>
<dbReference type="SMART" id="SM00304">
    <property type="entry name" value="HAMP"/>
    <property type="match status" value="1"/>
</dbReference>
<dbReference type="Pfam" id="PF02518">
    <property type="entry name" value="HATPase_c"/>
    <property type="match status" value="1"/>
</dbReference>
<protein>
    <recommendedName>
        <fullName evidence="3">histidine kinase</fullName>
        <ecNumber evidence="3">2.7.13.3</ecNumber>
    </recommendedName>
</protein>
<dbReference type="PANTHER" id="PTHR42878">
    <property type="entry name" value="TWO-COMPONENT HISTIDINE KINASE"/>
    <property type="match status" value="1"/>
</dbReference>
<dbReference type="InterPro" id="IPR017232">
    <property type="entry name" value="NtrY"/>
</dbReference>
<name>A0A193LBL8_9GAMM</name>
<reference evidence="17 18" key="1">
    <citation type="submission" date="2016-06" db="EMBL/GenBank/DDBJ databases">
        <title>Complete genome sequence of a deep-branching marine Gamma Proteobacterium Woeseia oceani type strain XK5.</title>
        <authorList>
            <person name="Mu D."/>
            <person name="Du Z."/>
        </authorList>
    </citation>
    <scope>NUCLEOTIDE SEQUENCE [LARGE SCALE GENOMIC DNA]</scope>
    <source>
        <strain evidence="17 18">XK5</strain>
    </source>
</reference>
<evidence type="ECO:0000259" key="15">
    <source>
        <dbReference type="PROSITE" id="PS50109"/>
    </source>
</evidence>
<dbReference type="PROSITE" id="PS50109">
    <property type="entry name" value="HIS_KIN"/>
    <property type="match status" value="1"/>
</dbReference>
<evidence type="ECO:0000256" key="13">
    <source>
        <dbReference type="ARBA" id="ARBA00023136"/>
    </source>
</evidence>
<keyword evidence="9" id="KW-0418">Kinase</keyword>
<dbReference type="InterPro" id="IPR036097">
    <property type="entry name" value="HisK_dim/P_sf"/>
</dbReference>
<evidence type="ECO:0000256" key="3">
    <source>
        <dbReference type="ARBA" id="ARBA00012438"/>
    </source>
</evidence>
<sequence>MVRMATRTLKRFLYGTLGALGFGLALGALYLLSRTAQNSQEFDRLYVYILLINVAGVLVLFALMVGNLARLFRDYRAHVPGSKLKARMVAMFVGLAAVPLLVVFYFSMQFINRGIDTWFNVEVEAGLDDALALSRAALEMQMRDQLESTTRIAEHLEQVSFSQVIFELSNLRRQSGANEITLFGRNRQILATSSDLAAGAVPVAPTDEVLLQIQQNRPYVRLYPLQEGRYEIRTAVPIGSRNRPELIGLLQARYPVSERISRMADSVDSSYSDYKLAEYLREPLKRSFTMTLTVVLMLSLLASIYGAFVFSRRIIAPIQDLVAGTRAVAKGDFDTRLPTPSRDEIGFLISSFNDMTQRLSTARRQASLSQAQVEAERANLEVILARLSTGVVSLESDLRIRTANQAAGAILNVNLETRVGEFLPDVARGEPLLEQFVDVARVRLNAGEREWREQIVLRGEVGRRVLTCACTALPGDEDHDPGFVVVFDDITALLQAQRDAAWGEVARRLAHEIKNPLTPIQLSAERLRRKYLKTMSPDEAQILDRATHTIVQQVEAMKEMVNAFSEYARAPDMDINKFSISRLAHEVVDLYRAQESNVKIVLDIEGELPDVEADMGRMRQILHNLLRNSIEALENGDDGRIDVSFRTTEHIGVQVIEIVVEDNGPGFKLGPLSQIFDPYVTTKPKGTGLGLAIVKKLVEEHAGVIEAENREQGGAIIRILLPVSESAREAMIAMMPGRAEKRRERA</sequence>
<dbReference type="CDD" id="cd00082">
    <property type="entry name" value="HisKA"/>
    <property type="match status" value="1"/>
</dbReference>
<keyword evidence="4" id="KW-1003">Cell membrane</keyword>
<dbReference type="GO" id="GO:0005524">
    <property type="term" value="F:ATP binding"/>
    <property type="evidence" value="ECO:0007669"/>
    <property type="project" value="UniProtKB-KW"/>
</dbReference>
<accession>A0A193LBL8</accession>
<evidence type="ECO:0000256" key="14">
    <source>
        <dbReference type="SAM" id="Phobius"/>
    </source>
</evidence>
<evidence type="ECO:0000256" key="1">
    <source>
        <dbReference type="ARBA" id="ARBA00000085"/>
    </source>
</evidence>
<keyword evidence="18" id="KW-1185">Reference proteome</keyword>
<dbReference type="GO" id="GO:0005886">
    <property type="term" value="C:plasma membrane"/>
    <property type="evidence" value="ECO:0007669"/>
    <property type="project" value="UniProtKB-SubCell"/>
</dbReference>
<feature type="transmembrane region" description="Helical" evidence="14">
    <location>
        <begin position="45"/>
        <end position="68"/>
    </location>
</feature>
<dbReference type="InterPro" id="IPR003594">
    <property type="entry name" value="HATPase_dom"/>
</dbReference>
<dbReference type="InterPro" id="IPR035965">
    <property type="entry name" value="PAS-like_dom_sf"/>
</dbReference>
<dbReference type="InterPro" id="IPR036890">
    <property type="entry name" value="HATPase_C_sf"/>
</dbReference>
<dbReference type="SUPFAM" id="SSF47384">
    <property type="entry name" value="Homodimeric domain of signal transducing histidine kinase"/>
    <property type="match status" value="1"/>
</dbReference>
<dbReference type="SMART" id="SM00387">
    <property type="entry name" value="HATPase_c"/>
    <property type="match status" value="1"/>
</dbReference>
<dbReference type="Gene3D" id="3.30.450.20">
    <property type="entry name" value="PAS domain"/>
    <property type="match status" value="1"/>
</dbReference>
<dbReference type="Proteomes" id="UP000092695">
    <property type="component" value="Chromosome"/>
</dbReference>
<dbReference type="SUPFAM" id="SSF55874">
    <property type="entry name" value="ATPase domain of HSP90 chaperone/DNA topoisomerase II/histidine kinase"/>
    <property type="match status" value="1"/>
</dbReference>
<evidence type="ECO:0000256" key="8">
    <source>
        <dbReference type="ARBA" id="ARBA00022741"/>
    </source>
</evidence>
<dbReference type="GO" id="GO:0000155">
    <property type="term" value="F:phosphorelay sensor kinase activity"/>
    <property type="evidence" value="ECO:0007669"/>
    <property type="project" value="InterPro"/>
</dbReference>
<keyword evidence="8" id="KW-0547">Nucleotide-binding</keyword>
<evidence type="ECO:0000256" key="9">
    <source>
        <dbReference type="ARBA" id="ARBA00022777"/>
    </source>
</evidence>
<dbReference type="GO" id="GO:0030295">
    <property type="term" value="F:protein kinase activator activity"/>
    <property type="evidence" value="ECO:0007669"/>
    <property type="project" value="TreeGrafter"/>
</dbReference>
<dbReference type="AlphaFoldDB" id="A0A193LBL8"/>
<dbReference type="KEGG" id="woc:BA177_00505"/>
<dbReference type="EMBL" id="CP016268">
    <property type="protein sequence ID" value="ANO49897.1"/>
    <property type="molecule type" value="Genomic_DNA"/>
</dbReference>
<feature type="domain" description="HAMP" evidence="16">
    <location>
        <begin position="312"/>
        <end position="364"/>
    </location>
</feature>
<dbReference type="InterPro" id="IPR013656">
    <property type="entry name" value="PAS_4"/>
</dbReference>
<dbReference type="SMART" id="SM00388">
    <property type="entry name" value="HisKA"/>
    <property type="match status" value="1"/>
</dbReference>
<evidence type="ECO:0000259" key="16">
    <source>
        <dbReference type="PROSITE" id="PS50885"/>
    </source>
</evidence>
<feature type="domain" description="Histidine kinase" evidence="15">
    <location>
        <begin position="508"/>
        <end position="725"/>
    </location>
</feature>
<evidence type="ECO:0000256" key="10">
    <source>
        <dbReference type="ARBA" id="ARBA00022840"/>
    </source>
</evidence>
<evidence type="ECO:0000256" key="2">
    <source>
        <dbReference type="ARBA" id="ARBA00004651"/>
    </source>
</evidence>
<evidence type="ECO:0000313" key="17">
    <source>
        <dbReference type="EMBL" id="ANO49897.1"/>
    </source>
</evidence>
<dbReference type="Pfam" id="PF00512">
    <property type="entry name" value="HisKA"/>
    <property type="match status" value="1"/>
</dbReference>
<dbReference type="Pfam" id="PF19312">
    <property type="entry name" value="NtrY_N"/>
    <property type="match status" value="1"/>
</dbReference>
<dbReference type="STRING" id="1548547.BA177_00505"/>
<feature type="transmembrane region" description="Helical" evidence="14">
    <location>
        <begin position="12"/>
        <end position="33"/>
    </location>
</feature>
<evidence type="ECO:0000256" key="6">
    <source>
        <dbReference type="ARBA" id="ARBA00022679"/>
    </source>
</evidence>
<feature type="transmembrane region" description="Helical" evidence="14">
    <location>
        <begin position="89"/>
        <end position="108"/>
    </location>
</feature>
<evidence type="ECO:0000256" key="4">
    <source>
        <dbReference type="ARBA" id="ARBA00022475"/>
    </source>
</evidence>
<keyword evidence="12" id="KW-0902">Two-component regulatory system</keyword>
<dbReference type="EC" id="2.7.13.3" evidence="3"/>
<dbReference type="PROSITE" id="PS50885">
    <property type="entry name" value="HAMP"/>
    <property type="match status" value="1"/>
</dbReference>
<dbReference type="Gene3D" id="1.10.287.130">
    <property type="match status" value="1"/>
</dbReference>
<evidence type="ECO:0000313" key="18">
    <source>
        <dbReference type="Proteomes" id="UP000092695"/>
    </source>
</evidence>
<keyword evidence="13 14" id="KW-0472">Membrane</keyword>
<evidence type="ECO:0000256" key="12">
    <source>
        <dbReference type="ARBA" id="ARBA00023012"/>
    </source>
</evidence>
<dbReference type="GO" id="GO:0000156">
    <property type="term" value="F:phosphorelay response regulator activity"/>
    <property type="evidence" value="ECO:0007669"/>
    <property type="project" value="TreeGrafter"/>
</dbReference>
<dbReference type="GO" id="GO:0007234">
    <property type="term" value="P:osmosensory signaling via phosphorelay pathway"/>
    <property type="evidence" value="ECO:0007669"/>
    <property type="project" value="TreeGrafter"/>
</dbReference>
<dbReference type="Gene3D" id="3.30.565.10">
    <property type="entry name" value="Histidine kinase-like ATPase, C-terminal domain"/>
    <property type="match status" value="1"/>
</dbReference>
<dbReference type="PRINTS" id="PR00344">
    <property type="entry name" value="BCTRLSENSOR"/>
</dbReference>
<comment type="catalytic activity">
    <reaction evidence="1">
        <text>ATP + protein L-histidine = ADP + protein N-phospho-L-histidine.</text>
        <dbReference type="EC" id="2.7.13.3"/>
    </reaction>
</comment>
<dbReference type="InterPro" id="IPR005467">
    <property type="entry name" value="His_kinase_dom"/>
</dbReference>
<keyword evidence="5" id="KW-0597">Phosphoprotein</keyword>
<dbReference type="Pfam" id="PF08448">
    <property type="entry name" value="PAS_4"/>
    <property type="match status" value="1"/>
</dbReference>
<dbReference type="Gene3D" id="6.10.340.10">
    <property type="match status" value="1"/>
</dbReference>
<dbReference type="SUPFAM" id="SSF55785">
    <property type="entry name" value="PYP-like sensor domain (PAS domain)"/>
    <property type="match status" value="1"/>
</dbReference>
<organism evidence="17 18">
    <name type="scientific">Woeseia oceani</name>
    <dbReference type="NCBI Taxonomy" id="1548547"/>
    <lineage>
        <taxon>Bacteria</taxon>
        <taxon>Pseudomonadati</taxon>
        <taxon>Pseudomonadota</taxon>
        <taxon>Gammaproteobacteria</taxon>
        <taxon>Woeseiales</taxon>
        <taxon>Woeseiaceae</taxon>
        <taxon>Woeseia</taxon>
    </lineage>
</organism>
<dbReference type="InterPro" id="IPR045671">
    <property type="entry name" value="NtrY-like_N"/>
</dbReference>
<dbReference type="SUPFAM" id="SSF158472">
    <property type="entry name" value="HAMP domain-like"/>
    <property type="match status" value="1"/>
</dbReference>
<dbReference type="InterPro" id="IPR004358">
    <property type="entry name" value="Sig_transdc_His_kin-like_C"/>
</dbReference>
<dbReference type="InterPro" id="IPR003661">
    <property type="entry name" value="HisK_dim/P_dom"/>
</dbReference>
<dbReference type="InterPro" id="IPR050351">
    <property type="entry name" value="BphY/WalK/GraS-like"/>
</dbReference>
<comment type="subcellular location">
    <subcellularLocation>
        <location evidence="2">Cell membrane</location>
        <topology evidence="2">Multi-pass membrane protein</topology>
    </subcellularLocation>
</comment>
<dbReference type="Pfam" id="PF00672">
    <property type="entry name" value="HAMP"/>
    <property type="match status" value="1"/>
</dbReference>
<keyword evidence="11 14" id="KW-1133">Transmembrane helix</keyword>
<dbReference type="CDD" id="cd06225">
    <property type="entry name" value="HAMP"/>
    <property type="match status" value="1"/>
</dbReference>
<keyword evidence="7 14" id="KW-0812">Transmembrane</keyword>
<proteinExistence type="predicted"/>
<evidence type="ECO:0000256" key="11">
    <source>
        <dbReference type="ARBA" id="ARBA00022989"/>
    </source>
</evidence>
<dbReference type="InterPro" id="IPR003660">
    <property type="entry name" value="HAMP_dom"/>
</dbReference>
<keyword evidence="6" id="KW-0808">Transferase</keyword>
<keyword evidence="10" id="KW-0067">ATP-binding</keyword>
<dbReference type="PANTHER" id="PTHR42878:SF7">
    <property type="entry name" value="SENSOR HISTIDINE KINASE GLRK"/>
    <property type="match status" value="1"/>
</dbReference>